<dbReference type="EMBL" id="BDGG01000001">
    <property type="protein sequence ID" value="GAU89514.1"/>
    <property type="molecule type" value="Genomic_DNA"/>
</dbReference>
<name>A0A1D1UIE9_RAMVA</name>
<evidence type="ECO:0000313" key="2">
    <source>
        <dbReference type="EMBL" id="GAU89514.1"/>
    </source>
</evidence>
<organism evidence="2 3">
    <name type="scientific">Ramazzottius varieornatus</name>
    <name type="common">Water bear</name>
    <name type="synonym">Tardigrade</name>
    <dbReference type="NCBI Taxonomy" id="947166"/>
    <lineage>
        <taxon>Eukaryota</taxon>
        <taxon>Metazoa</taxon>
        <taxon>Ecdysozoa</taxon>
        <taxon>Tardigrada</taxon>
        <taxon>Eutardigrada</taxon>
        <taxon>Parachela</taxon>
        <taxon>Hypsibioidea</taxon>
        <taxon>Ramazzottiidae</taxon>
        <taxon>Ramazzottius</taxon>
    </lineage>
</organism>
<accession>A0A1D1UIE9</accession>
<reference evidence="2 3" key="1">
    <citation type="journal article" date="2016" name="Nat. Commun.">
        <title>Extremotolerant tardigrade genome and improved radiotolerance of human cultured cells by tardigrade-unique protein.</title>
        <authorList>
            <person name="Hashimoto T."/>
            <person name="Horikawa D.D."/>
            <person name="Saito Y."/>
            <person name="Kuwahara H."/>
            <person name="Kozuka-Hata H."/>
            <person name="Shin-I T."/>
            <person name="Minakuchi Y."/>
            <person name="Ohishi K."/>
            <person name="Motoyama A."/>
            <person name="Aizu T."/>
            <person name="Enomoto A."/>
            <person name="Kondo K."/>
            <person name="Tanaka S."/>
            <person name="Hara Y."/>
            <person name="Koshikawa S."/>
            <person name="Sagara H."/>
            <person name="Miura T."/>
            <person name="Yokobori S."/>
            <person name="Miyagawa K."/>
            <person name="Suzuki Y."/>
            <person name="Kubo T."/>
            <person name="Oyama M."/>
            <person name="Kohara Y."/>
            <person name="Fujiyama A."/>
            <person name="Arakawa K."/>
            <person name="Katayama T."/>
            <person name="Toyoda A."/>
            <person name="Kunieda T."/>
        </authorList>
    </citation>
    <scope>NUCLEOTIDE SEQUENCE [LARGE SCALE GENOMIC DNA]</scope>
    <source>
        <strain evidence="2 3">YOKOZUNA-1</strain>
    </source>
</reference>
<feature type="region of interest" description="Disordered" evidence="1">
    <location>
        <begin position="50"/>
        <end position="71"/>
    </location>
</feature>
<sequence>MLAITDCDQICYYVERMVTVEQLMAPDTTTREEELTDLFGKSRAINVRSARSRELHKSRKAFMQGQLEGNN</sequence>
<proteinExistence type="predicted"/>
<keyword evidence="3" id="KW-1185">Reference proteome</keyword>
<evidence type="ECO:0000313" key="3">
    <source>
        <dbReference type="Proteomes" id="UP000186922"/>
    </source>
</evidence>
<dbReference type="OrthoDB" id="10569353at2759"/>
<protein>
    <submittedName>
        <fullName evidence="2">Uncharacterized protein</fullName>
    </submittedName>
</protein>
<comment type="caution">
    <text evidence="2">The sequence shown here is derived from an EMBL/GenBank/DDBJ whole genome shotgun (WGS) entry which is preliminary data.</text>
</comment>
<evidence type="ECO:0000256" key="1">
    <source>
        <dbReference type="SAM" id="MobiDB-lite"/>
    </source>
</evidence>
<dbReference type="AlphaFoldDB" id="A0A1D1UIE9"/>
<gene>
    <name evidence="2" type="primary">RvY_02058-1</name>
    <name evidence="2" type="synonym">RvY_02058.1</name>
    <name evidence="2" type="ORF">RvY_02058</name>
</gene>
<dbReference type="Proteomes" id="UP000186922">
    <property type="component" value="Unassembled WGS sequence"/>
</dbReference>